<keyword evidence="2" id="KW-1003">Cell membrane</keyword>
<dbReference type="PANTHER" id="PTHR22926">
    <property type="entry name" value="PHOSPHO-N-ACETYLMURAMOYL-PENTAPEPTIDE-TRANSFERASE"/>
    <property type="match status" value="1"/>
</dbReference>
<keyword evidence="5 7" id="KW-1133">Transmembrane helix</keyword>
<feature type="transmembrane region" description="Helical" evidence="7">
    <location>
        <begin position="218"/>
        <end position="235"/>
    </location>
</feature>
<evidence type="ECO:0000313" key="9">
    <source>
        <dbReference type="Proteomes" id="UP000660885"/>
    </source>
</evidence>
<keyword evidence="6 7" id="KW-0472">Membrane</keyword>
<keyword evidence="9" id="KW-1185">Reference proteome</keyword>
<dbReference type="InterPro" id="IPR000715">
    <property type="entry name" value="Glycosyl_transferase_4"/>
</dbReference>
<evidence type="ECO:0000256" key="1">
    <source>
        <dbReference type="ARBA" id="ARBA00004651"/>
    </source>
</evidence>
<keyword evidence="4 7" id="KW-0812">Transmembrane</keyword>
<proteinExistence type="predicted"/>
<dbReference type="EMBL" id="JAETWB010000016">
    <property type="protein sequence ID" value="MBL6080687.1"/>
    <property type="molecule type" value="Genomic_DNA"/>
</dbReference>
<evidence type="ECO:0000256" key="4">
    <source>
        <dbReference type="ARBA" id="ARBA00022692"/>
    </source>
</evidence>
<dbReference type="PANTHER" id="PTHR22926:SF3">
    <property type="entry name" value="UNDECAPRENYL-PHOSPHATE ALPHA-N-ACETYLGLUCOSAMINYL 1-PHOSPHATE TRANSFERASE"/>
    <property type="match status" value="1"/>
</dbReference>
<comment type="subcellular location">
    <subcellularLocation>
        <location evidence="1">Cell membrane</location>
        <topology evidence="1">Multi-pass membrane protein</topology>
    </subcellularLocation>
</comment>
<feature type="transmembrane region" description="Helical" evidence="7">
    <location>
        <begin position="322"/>
        <end position="340"/>
    </location>
</feature>
<name>A0ABS1U7M8_9PROT</name>
<feature type="transmembrane region" description="Helical" evidence="7">
    <location>
        <begin position="107"/>
        <end position="125"/>
    </location>
</feature>
<evidence type="ECO:0000256" key="5">
    <source>
        <dbReference type="ARBA" id="ARBA00022989"/>
    </source>
</evidence>
<evidence type="ECO:0000256" key="2">
    <source>
        <dbReference type="ARBA" id="ARBA00022475"/>
    </source>
</evidence>
<accession>A0ABS1U7M8</accession>
<feature type="transmembrane region" description="Helical" evidence="7">
    <location>
        <begin position="291"/>
        <end position="315"/>
    </location>
</feature>
<dbReference type="GO" id="GO:0016740">
    <property type="term" value="F:transferase activity"/>
    <property type="evidence" value="ECO:0007669"/>
    <property type="project" value="UniProtKB-KW"/>
</dbReference>
<feature type="transmembrane region" description="Helical" evidence="7">
    <location>
        <begin position="242"/>
        <end position="263"/>
    </location>
</feature>
<feature type="transmembrane region" description="Helical" evidence="7">
    <location>
        <begin position="78"/>
        <end position="95"/>
    </location>
</feature>
<feature type="transmembrane region" description="Helical" evidence="7">
    <location>
        <begin position="164"/>
        <end position="181"/>
    </location>
</feature>
<dbReference type="RefSeq" id="WP_202833918.1">
    <property type="nucleotide sequence ID" value="NZ_JAETWB010000016.1"/>
</dbReference>
<gene>
    <name evidence="8" type="ORF">JMJ56_21960</name>
</gene>
<protein>
    <submittedName>
        <fullName evidence="8">Undecaprenyl/decaprenyl-phosphate alpha-N-acetylglucosaminyl 1-phosphate transferase</fullName>
    </submittedName>
</protein>
<keyword evidence="3 8" id="KW-0808">Transferase</keyword>
<dbReference type="Pfam" id="PF00953">
    <property type="entry name" value="Glycos_transf_4"/>
    <property type="match status" value="1"/>
</dbReference>
<feature type="transmembrane region" description="Helical" evidence="7">
    <location>
        <begin position="50"/>
        <end position="66"/>
    </location>
</feature>
<sequence length="351" mass="37006">MTLGALSQHLLFALALALLSAAAVRAMIRWPILDIPNGRSAHIVATPRGGGVGVVAAFIVGMLVLYRVADFARLEERQFLGVILAALAIAGVALADDIWNLSARLRLLAQLAAALVAVGTGLSLSRLALPYVGVTELGWVGPALTVFWILGCTNAVNFMDGLDGLVGGTLLIACVALAAIAGAEGGRFVYLSALMLAAGFAGFLPFNLAPARIFMGDVGSQFAGFMLAVLAVAAARFDASQLSFLIVPLLLFGLLFDAAFTLLRRGWMGDRVGAPHRTHLYQMAQRSGMPALAVAATHWGFALFQAALAVLFLQLRPGLKPLVVLPPLAVQLLWLAYVAMRVRRAGLSWRG</sequence>
<dbReference type="Proteomes" id="UP000660885">
    <property type="component" value="Unassembled WGS sequence"/>
</dbReference>
<evidence type="ECO:0000256" key="6">
    <source>
        <dbReference type="ARBA" id="ARBA00023136"/>
    </source>
</evidence>
<evidence type="ECO:0000256" key="7">
    <source>
        <dbReference type="SAM" id="Phobius"/>
    </source>
</evidence>
<reference evidence="8 9" key="1">
    <citation type="submission" date="2021-01" db="EMBL/GenBank/DDBJ databases">
        <title>Belnapia mucosa sp. nov. and Belnapia arida sp. nov., isolated from the Tabernas Desert (Almeria, Spain).</title>
        <authorList>
            <person name="Molina-Menor E."/>
            <person name="Vidal-Verdu A."/>
            <person name="Calonge A."/>
            <person name="Satari L."/>
            <person name="Pereto J."/>
            <person name="Porcar M."/>
        </authorList>
    </citation>
    <scope>NUCLEOTIDE SEQUENCE [LARGE SCALE GENOMIC DNA]</scope>
    <source>
        <strain evidence="8 9">T18</strain>
    </source>
</reference>
<evidence type="ECO:0000313" key="8">
    <source>
        <dbReference type="EMBL" id="MBL6080687.1"/>
    </source>
</evidence>
<organism evidence="8 9">
    <name type="scientific">Belnapia arida</name>
    <dbReference type="NCBI Taxonomy" id="2804533"/>
    <lineage>
        <taxon>Bacteria</taxon>
        <taxon>Pseudomonadati</taxon>
        <taxon>Pseudomonadota</taxon>
        <taxon>Alphaproteobacteria</taxon>
        <taxon>Acetobacterales</taxon>
        <taxon>Roseomonadaceae</taxon>
        <taxon>Belnapia</taxon>
    </lineage>
</organism>
<feature type="transmembrane region" description="Helical" evidence="7">
    <location>
        <begin position="188"/>
        <end position="206"/>
    </location>
</feature>
<feature type="transmembrane region" description="Helical" evidence="7">
    <location>
        <begin position="137"/>
        <end position="158"/>
    </location>
</feature>
<comment type="caution">
    <text evidence="8">The sequence shown here is derived from an EMBL/GenBank/DDBJ whole genome shotgun (WGS) entry which is preliminary data.</text>
</comment>
<evidence type="ECO:0000256" key="3">
    <source>
        <dbReference type="ARBA" id="ARBA00022679"/>
    </source>
</evidence>